<dbReference type="InterPro" id="IPR001610">
    <property type="entry name" value="PAC"/>
</dbReference>
<keyword evidence="4" id="KW-1003">Cell membrane</keyword>
<dbReference type="PANTHER" id="PTHR45339:SF1">
    <property type="entry name" value="HYBRID SIGNAL TRANSDUCTION HISTIDINE KINASE J"/>
    <property type="match status" value="1"/>
</dbReference>
<feature type="domain" description="PAS" evidence="23">
    <location>
        <begin position="487"/>
        <end position="528"/>
    </location>
</feature>
<evidence type="ECO:0000256" key="15">
    <source>
        <dbReference type="ARBA" id="ARBA00068150"/>
    </source>
</evidence>
<evidence type="ECO:0000256" key="13">
    <source>
        <dbReference type="ARBA" id="ARBA00023136"/>
    </source>
</evidence>
<dbReference type="CDD" id="cd06225">
    <property type="entry name" value="HAMP"/>
    <property type="match status" value="1"/>
</dbReference>
<gene>
    <name evidence="27" type="ORF">FHS74_001131</name>
</gene>
<feature type="modified residue" description="4-aspartylphosphate" evidence="17">
    <location>
        <position position="958"/>
    </location>
</feature>
<dbReference type="SUPFAM" id="SSF55874">
    <property type="entry name" value="ATPase domain of HSP90 chaperone/DNA topoisomerase II/histidine kinase"/>
    <property type="match status" value="1"/>
</dbReference>
<dbReference type="SUPFAM" id="SSF52172">
    <property type="entry name" value="CheY-like"/>
    <property type="match status" value="1"/>
</dbReference>
<evidence type="ECO:0000256" key="4">
    <source>
        <dbReference type="ARBA" id="ARBA00022475"/>
    </source>
</evidence>
<evidence type="ECO:0000256" key="19">
    <source>
        <dbReference type="SAM" id="MobiDB-lite"/>
    </source>
</evidence>
<dbReference type="SUPFAM" id="SSF55785">
    <property type="entry name" value="PYP-like sensor domain (PAS domain)"/>
    <property type="match status" value="2"/>
</dbReference>
<dbReference type="InterPro" id="IPR036641">
    <property type="entry name" value="HPT_dom_sf"/>
</dbReference>
<dbReference type="Gene3D" id="1.10.287.130">
    <property type="match status" value="1"/>
</dbReference>
<dbReference type="EMBL" id="JACIIZ010000003">
    <property type="protein sequence ID" value="MBB6250586.1"/>
    <property type="molecule type" value="Genomic_DNA"/>
</dbReference>
<keyword evidence="9" id="KW-0418">Kinase</keyword>
<evidence type="ECO:0000256" key="6">
    <source>
        <dbReference type="ARBA" id="ARBA00022679"/>
    </source>
</evidence>
<dbReference type="PROSITE" id="PS50112">
    <property type="entry name" value="PAS"/>
    <property type="match status" value="1"/>
</dbReference>
<feature type="domain" description="Response regulatory" evidence="22">
    <location>
        <begin position="909"/>
        <end position="1028"/>
    </location>
</feature>
<dbReference type="GO" id="GO:0000155">
    <property type="term" value="F:phosphorelay sensor kinase activity"/>
    <property type="evidence" value="ECO:0007669"/>
    <property type="project" value="InterPro"/>
</dbReference>
<keyword evidence="5 17" id="KW-0597">Phosphoprotein</keyword>
<dbReference type="AlphaFoldDB" id="A0A7X0AWI2"/>
<dbReference type="Gene3D" id="3.40.50.2300">
    <property type="match status" value="1"/>
</dbReference>
<dbReference type="CDD" id="cd12915">
    <property type="entry name" value="PDC2_DGC_like"/>
    <property type="match status" value="1"/>
</dbReference>
<dbReference type="PROSITE" id="PS50113">
    <property type="entry name" value="PAC"/>
    <property type="match status" value="1"/>
</dbReference>
<keyword evidence="28" id="KW-1185">Reference proteome</keyword>
<dbReference type="PANTHER" id="PTHR45339">
    <property type="entry name" value="HYBRID SIGNAL TRANSDUCTION HISTIDINE KINASE J"/>
    <property type="match status" value="1"/>
</dbReference>
<keyword evidence="11 20" id="KW-1133">Transmembrane helix</keyword>
<dbReference type="CDD" id="cd16922">
    <property type="entry name" value="HATPase_EvgS-ArcB-TorS-like"/>
    <property type="match status" value="1"/>
</dbReference>
<dbReference type="InterPro" id="IPR008207">
    <property type="entry name" value="Sig_transdc_His_kin_Hpt_dom"/>
</dbReference>
<dbReference type="InterPro" id="IPR003660">
    <property type="entry name" value="HAMP_dom"/>
</dbReference>
<evidence type="ECO:0000259" key="22">
    <source>
        <dbReference type="PROSITE" id="PS50110"/>
    </source>
</evidence>
<dbReference type="InterPro" id="IPR001789">
    <property type="entry name" value="Sig_transdc_resp-reg_receiver"/>
</dbReference>
<comment type="subcellular location">
    <subcellularLocation>
        <location evidence="2">Cell membrane</location>
        <topology evidence="2">Multi-pass membrane protein</topology>
    </subcellularLocation>
</comment>
<evidence type="ECO:0000313" key="27">
    <source>
        <dbReference type="EMBL" id="MBB6250586.1"/>
    </source>
</evidence>
<feature type="domain" description="PAC" evidence="24">
    <location>
        <begin position="434"/>
        <end position="486"/>
    </location>
</feature>
<dbReference type="Pfam" id="PF00672">
    <property type="entry name" value="HAMP"/>
    <property type="match status" value="1"/>
</dbReference>
<dbReference type="NCBIfam" id="TIGR00229">
    <property type="entry name" value="sensory_box"/>
    <property type="match status" value="1"/>
</dbReference>
<dbReference type="Proteomes" id="UP000539175">
    <property type="component" value="Unassembled WGS sequence"/>
</dbReference>
<dbReference type="CDD" id="cd00082">
    <property type="entry name" value="HisKA"/>
    <property type="match status" value="1"/>
</dbReference>
<evidence type="ECO:0000256" key="7">
    <source>
        <dbReference type="ARBA" id="ARBA00022692"/>
    </source>
</evidence>
<feature type="transmembrane region" description="Helical" evidence="20">
    <location>
        <begin position="15"/>
        <end position="34"/>
    </location>
</feature>
<dbReference type="InterPro" id="IPR036890">
    <property type="entry name" value="HATPase_C_sf"/>
</dbReference>
<dbReference type="PROSITE" id="PS50894">
    <property type="entry name" value="HPT"/>
    <property type="match status" value="1"/>
</dbReference>
<dbReference type="CDD" id="cd17546">
    <property type="entry name" value="REC_hyHK_CKI1_RcsC-like"/>
    <property type="match status" value="1"/>
</dbReference>
<evidence type="ECO:0000256" key="12">
    <source>
        <dbReference type="ARBA" id="ARBA00023012"/>
    </source>
</evidence>
<dbReference type="SMART" id="SM00304">
    <property type="entry name" value="HAMP"/>
    <property type="match status" value="1"/>
</dbReference>
<dbReference type="SUPFAM" id="SSF47226">
    <property type="entry name" value="Histidine-containing phosphotransfer domain, HPT domain"/>
    <property type="match status" value="1"/>
</dbReference>
<comment type="catalytic activity">
    <reaction evidence="1">
        <text>ATP + protein L-histidine = ADP + protein N-phospho-L-histidine.</text>
        <dbReference type="EC" id="2.7.13.3"/>
    </reaction>
</comment>
<dbReference type="SMART" id="SM00086">
    <property type="entry name" value="PAC"/>
    <property type="match status" value="2"/>
</dbReference>
<feature type="modified residue" description="Phosphohistidine" evidence="16">
    <location>
        <position position="1103"/>
    </location>
</feature>
<dbReference type="Pfam" id="PF02518">
    <property type="entry name" value="HATPase_c"/>
    <property type="match status" value="1"/>
</dbReference>
<name>A0A7X0AWI2_9PROT</name>
<dbReference type="Gene3D" id="3.30.450.20">
    <property type="entry name" value="PAS domain"/>
    <property type="match status" value="3"/>
</dbReference>
<dbReference type="Pfam" id="PF00072">
    <property type="entry name" value="Response_reg"/>
    <property type="match status" value="1"/>
</dbReference>
<evidence type="ECO:0000256" key="18">
    <source>
        <dbReference type="SAM" id="Coils"/>
    </source>
</evidence>
<evidence type="ECO:0000256" key="2">
    <source>
        <dbReference type="ARBA" id="ARBA00004651"/>
    </source>
</evidence>
<dbReference type="InterPro" id="IPR036097">
    <property type="entry name" value="HisK_dim/P_sf"/>
</dbReference>
<feature type="domain" description="HPt" evidence="26">
    <location>
        <begin position="1064"/>
        <end position="1161"/>
    </location>
</feature>
<sequence>MPRDYLKLHGKGLRARLQILLLLVVAPLAALSIADYGARRSEAIAAAEAQALGLAHAVAEQQAILIGQARHIADTLSKESAKLPVDQCIEDARLMKAAHPWIANVNLMKPDGQAFCSSSAPPFPNFGDRVYFQNLIKTGRPTISDFLIGRITGRPVLVVAQAQATTNGDVAQVASTAVDLQSLEDMGRHMVERRRAVFLAVDRHGTVLARFPEMAGVVGGSYERTALVQAVLATADGTADVPDLRGESRLFGIVAVGDTGARVAVGLSKADVVAAANIDFRRNLVVVLSVTLAALALGVVGLELSVLRWLRALGAAAQRIANGDRAIRIDNPGSGPELDAVAQAFNAMADAVARQEQELVAREERFRDLTEVSTDWYWETDETHRLTYISEGVLFEGMDMNMLLGRTRQELSTDAQAAHWAVYEGFLNSRTAFRDFIYSASGPDGATRHLEISGRPYFAADGRFHGFRGVGRDITALVETRQHLQERDRLLTTILESIDQGIVAFDAQLRLSIRNQHFLDLMGLAPEDCPPGMPLPEVEPLLQDGAADPLAGVRLPAGAQGEETGQVTYELTRADGRTLEARAIPMPGSGFVVSYMDMTVQRRQVSDLIDARDRLAAQARELRTLAEELDAARRSAEAANAAKSDFLANMSHEIRTPMNGVMGMVQLLLESPLTADQATYAGIIRDSADALLAIINDILDISKLEAGRVELEEVPFALTDVTGGVMAILEPRARDKGIRLETLLLGKPPGHYRGDPLRLRQVLLNLVGNAVKFTDQGSVVLEVEVGITRDGLVPLHFAVRDTGIGISAPAQAHLFRKFGQADTSISRRFGGSGLGLAISQRLVALMGGAITLDSALNQGSTFAFTVRLPPARAKDTPKVPALPPPARPRASRGAATPPQASLPPGNGAPLLVVDDNAINQTVAKTMLERLGYTVTLAGDARSALDLYQRGAFQAVLMDIQMPEMDGVQATQRIRQIQEAEGRPRTPVIAMTANAMTGMREEYLAAGMDDYIAKPFALPTLANTVARWVTGEVATAATASRPAAPSMEPPVLDPAPLRQLAELLDTDTLADLVMSSVAECEARVAALAILAGGTDTDAMARSAHTLIATAGDIGLRQMQALSNQIQSAARAGDADACRQDITELVGALPAGLAAVAAVLKPLLKKQQG</sequence>
<dbReference type="Gene3D" id="1.20.120.160">
    <property type="entry name" value="HPT domain"/>
    <property type="match status" value="1"/>
</dbReference>
<dbReference type="InterPro" id="IPR000700">
    <property type="entry name" value="PAS-assoc_C"/>
</dbReference>
<dbReference type="InterPro" id="IPR003661">
    <property type="entry name" value="HisK_dim/P_dom"/>
</dbReference>
<evidence type="ECO:0000256" key="16">
    <source>
        <dbReference type="PROSITE-ProRule" id="PRU00110"/>
    </source>
</evidence>
<dbReference type="Pfam" id="PF00512">
    <property type="entry name" value="HisKA"/>
    <property type="match status" value="1"/>
</dbReference>
<dbReference type="Gene3D" id="3.30.565.10">
    <property type="entry name" value="Histidine kinase-like ATPase, C-terminal domain"/>
    <property type="match status" value="1"/>
</dbReference>
<dbReference type="SUPFAM" id="SSF47384">
    <property type="entry name" value="Homodimeric domain of signal transducing histidine kinase"/>
    <property type="match status" value="1"/>
</dbReference>
<dbReference type="Gene3D" id="6.10.340.10">
    <property type="match status" value="1"/>
</dbReference>
<evidence type="ECO:0000259" key="24">
    <source>
        <dbReference type="PROSITE" id="PS50113"/>
    </source>
</evidence>
<keyword evidence="12" id="KW-0902">Two-component regulatory system</keyword>
<dbReference type="RefSeq" id="WP_184798335.1">
    <property type="nucleotide sequence ID" value="NZ_JACIIZ010000003.1"/>
</dbReference>
<dbReference type="SMART" id="SM00387">
    <property type="entry name" value="HATPase_c"/>
    <property type="match status" value="1"/>
</dbReference>
<evidence type="ECO:0000259" key="25">
    <source>
        <dbReference type="PROSITE" id="PS50885"/>
    </source>
</evidence>
<evidence type="ECO:0000256" key="17">
    <source>
        <dbReference type="PROSITE-ProRule" id="PRU00169"/>
    </source>
</evidence>
<dbReference type="InterPro" id="IPR035965">
    <property type="entry name" value="PAS-like_dom_sf"/>
</dbReference>
<dbReference type="Pfam" id="PF01627">
    <property type="entry name" value="Hpt"/>
    <property type="match status" value="1"/>
</dbReference>
<dbReference type="InterPro" id="IPR004358">
    <property type="entry name" value="Sig_transdc_His_kin-like_C"/>
</dbReference>
<feature type="coiled-coil region" evidence="18">
    <location>
        <begin position="608"/>
        <end position="642"/>
    </location>
</feature>
<evidence type="ECO:0000256" key="11">
    <source>
        <dbReference type="ARBA" id="ARBA00022989"/>
    </source>
</evidence>
<keyword evidence="13 20" id="KW-0472">Membrane</keyword>
<dbReference type="InterPro" id="IPR005467">
    <property type="entry name" value="His_kinase_dom"/>
</dbReference>
<dbReference type="InterPro" id="IPR011006">
    <property type="entry name" value="CheY-like_superfamily"/>
</dbReference>
<dbReference type="PROSITE" id="PS50885">
    <property type="entry name" value="HAMP"/>
    <property type="match status" value="1"/>
</dbReference>
<dbReference type="SMART" id="SM00448">
    <property type="entry name" value="REC"/>
    <property type="match status" value="1"/>
</dbReference>
<dbReference type="CDD" id="cd12914">
    <property type="entry name" value="PDC1_DGC_like"/>
    <property type="match status" value="1"/>
</dbReference>
<evidence type="ECO:0000256" key="5">
    <source>
        <dbReference type="ARBA" id="ARBA00022553"/>
    </source>
</evidence>
<evidence type="ECO:0000256" key="3">
    <source>
        <dbReference type="ARBA" id="ARBA00012438"/>
    </source>
</evidence>
<dbReference type="InterPro" id="IPR000014">
    <property type="entry name" value="PAS"/>
</dbReference>
<dbReference type="PROSITE" id="PS50110">
    <property type="entry name" value="RESPONSE_REGULATORY"/>
    <property type="match status" value="1"/>
</dbReference>
<dbReference type="FunFam" id="3.30.565.10:FF:000010">
    <property type="entry name" value="Sensor histidine kinase RcsC"/>
    <property type="match status" value="1"/>
</dbReference>
<comment type="subunit">
    <text evidence="14">At low DSF concentrations, interacts with RpfF.</text>
</comment>
<proteinExistence type="predicted"/>
<feature type="domain" description="HAMP" evidence="25">
    <location>
        <begin position="304"/>
        <end position="357"/>
    </location>
</feature>
<dbReference type="PRINTS" id="PR00344">
    <property type="entry name" value="BCTRLSENSOR"/>
</dbReference>
<evidence type="ECO:0000259" key="23">
    <source>
        <dbReference type="PROSITE" id="PS50112"/>
    </source>
</evidence>
<dbReference type="Pfam" id="PF12860">
    <property type="entry name" value="PAS_7"/>
    <property type="match status" value="1"/>
</dbReference>
<organism evidence="27 28">
    <name type="scientific">Nitrospirillum iridis</name>
    <dbReference type="NCBI Taxonomy" id="765888"/>
    <lineage>
        <taxon>Bacteria</taxon>
        <taxon>Pseudomonadati</taxon>
        <taxon>Pseudomonadota</taxon>
        <taxon>Alphaproteobacteria</taxon>
        <taxon>Rhodospirillales</taxon>
        <taxon>Azospirillaceae</taxon>
        <taxon>Nitrospirillum</taxon>
    </lineage>
</organism>
<dbReference type="EC" id="2.7.13.3" evidence="3"/>
<evidence type="ECO:0000256" key="1">
    <source>
        <dbReference type="ARBA" id="ARBA00000085"/>
    </source>
</evidence>
<dbReference type="InterPro" id="IPR003594">
    <property type="entry name" value="HATPase_dom"/>
</dbReference>
<keyword evidence="18" id="KW-0175">Coiled coil</keyword>
<dbReference type="GO" id="GO:0005886">
    <property type="term" value="C:plasma membrane"/>
    <property type="evidence" value="ECO:0007669"/>
    <property type="project" value="UniProtKB-SubCell"/>
</dbReference>
<feature type="region of interest" description="Disordered" evidence="19">
    <location>
        <begin position="873"/>
        <end position="907"/>
    </location>
</feature>
<reference evidence="27 28" key="1">
    <citation type="submission" date="2020-08" db="EMBL/GenBank/DDBJ databases">
        <title>Genomic Encyclopedia of Type Strains, Phase IV (KMG-IV): sequencing the most valuable type-strain genomes for metagenomic binning, comparative biology and taxonomic classification.</title>
        <authorList>
            <person name="Goeker M."/>
        </authorList>
    </citation>
    <scope>NUCLEOTIDE SEQUENCE [LARGE SCALE GENOMIC DNA]</scope>
    <source>
        <strain evidence="27 28">DSM 22198</strain>
    </source>
</reference>
<keyword evidence="7 20" id="KW-0812">Transmembrane</keyword>
<dbReference type="FunFam" id="1.10.287.130:FF:000002">
    <property type="entry name" value="Two-component osmosensing histidine kinase"/>
    <property type="match status" value="1"/>
</dbReference>
<evidence type="ECO:0000256" key="8">
    <source>
        <dbReference type="ARBA" id="ARBA00022741"/>
    </source>
</evidence>
<dbReference type="GO" id="GO:0005524">
    <property type="term" value="F:ATP binding"/>
    <property type="evidence" value="ECO:0007669"/>
    <property type="project" value="UniProtKB-KW"/>
</dbReference>
<evidence type="ECO:0000259" key="26">
    <source>
        <dbReference type="PROSITE" id="PS50894"/>
    </source>
</evidence>
<feature type="transmembrane region" description="Helical" evidence="20">
    <location>
        <begin position="284"/>
        <end position="310"/>
    </location>
</feature>
<feature type="domain" description="Histidine kinase" evidence="21">
    <location>
        <begin position="649"/>
        <end position="870"/>
    </location>
</feature>
<dbReference type="PROSITE" id="PS50109">
    <property type="entry name" value="HIS_KIN"/>
    <property type="match status" value="1"/>
</dbReference>
<evidence type="ECO:0000256" key="14">
    <source>
        <dbReference type="ARBA" id="ARBA00064003"/>
    </source>
</evidence>
<evidence type="ECO:0000256" key="9">
    <source>
        <dbReference type="ARBA" id="ARBA00022777"/>
    </source>
</evidence>
<protein>
    <recommendedName>
        <fullName evidence="15">Sensory/regulatory protein RpfC</fullName>
        <ecNumber evidence="3">2.7.13.3</ecNumber>
    </recommendedName>
</protein>
<evidence type="ECO:0000256" key="10">
    <source>
        <dbReference type="ARBA" id="ARBA00022840"/>
    </source>
</evidence>
<accession>A0A7X0AWI2</accession>
<dbReference type="SMART" id="SM00388">
    <property type="entry name" value="HisKA"/>
    <property type="match status" value="1"/>
</dbReference>
<evidence type="ECO:0000259" key="21">
    <source>
        <dbReference type="PROSITE" id="PS50109"/>
    </source>
</evidence>
<comment type="caution">
    <text evidence="27">The sequence shown here is derived from an EMBL/GenBank/DDBJ whole genome shotgun (WGS) entry which is preliminary data.</text>
</comment>
<keyword evidence="8" id="KW-0547">Nucleotide-binding</keyword>
<dbReference type="SUPFAM" id="SSF158472">
    <property type="entry name" value="HAMP domain-like"/>
    <property type="match status" value="1"/>
</dbReference>
<keyword evidence="6" id="KW-0808">Transferase</keyword>
<evidence type="ECO:0000313" key="28">
    <source>
        <dbReference type="Proteomes" id="UP000539175"/>
    </source>
</evidence>
<keyword evidence="10" id="KW-0067">ATP-binding</keyword>
<evidence type="ECO:0000256" key="20">
    <source>
        <dbReference type="SAM" id="Phobius"/>
    </source>
</evidence>